<dbReference type="EMBL" id="KI546116">
    <property type="protein sequence ID" value="EST44448.1"/>
    <property type="molecule type" value="Genomic_DNA"/>
</dbReference>
<reference evidence="4" key="2">
    <citation type="submission" date="2020-12" db="EMBL/GenBank/DDBJ databases">
        <title>New Spironucleus salmonicida genome in near-complete chromosomes.</title>
        <authorList>
            <person name="Xu F."/>
            <person name="Kurt Z."/>
            <person name="Jimenez-Gonzalez A."/>
            <person name="Astvaldsson A."/>
            <person name="Andersson J.O."/>
            <person name="Svard S.G."/>
        </authorList>
    </citation>
    <scope>NUCLEOTIDE SEQUENCE</scope>
    <source>
        <strain evidence="4">ATCC 50377</strain>
    </source>
</reference>
<dbReference type="AlphaFoldDB" id="V6LJA7"/>
<organism evidence="3">
    <name type="scientific">Spironucleus salmonicida</name>
    <dbReference type="NCBI Taxonomy" id="348837"/>
    <lineage>
        <taxon>Eukaryota</taxon>
        <taxon>Metamonada</taxon>
        <taxon>Diplomonadida</taxon>
        <taxon>Hexamitidae</taxon>
        <taxon>Hexamitinae</taxon>
        <taxon>Spironucleus</taxon>
    </lineage>
</organism>
<keyword evidence="5" id="KW-1185">Reference proteome</keyword>
<feature type="signal peptide" evidence="1">
    <location>
        <begin position="1"/>
        <end position="16"/>
    </location>
</feature>
<dbReference type="Gene3D" id="3.20.20.80">
    <property type="entry name" value="Glycosidases"/>
    <property type="match status" value="1"/>
</dbReference>
<evidence type="ECO:0000313" key="5">
    <source>
        <dbReference type="Proteomes" id="UP000018208"/>
    </source>
</evidence>
<name>V6LJA7_9EUKA</name>
<feature type="domain" description="Glycoside hydrolase 35 catalytic" evidence="2">
    <location>
        <begin position="17"/>
        <end position="154"/>
    </location>
</feature>
<gene>
    <name evidence="3" type="ORF">SS50377_15756</name>
    <name evidence="4" type="ORF">SS50377_21908</name>
</gene>
<dbReference type="Pfam" id="PF01301">
    <property type="entry name" value="Glyco_hydro_35"/>
    <property type="match status" value="1"/>
</dbReference>
<dbReference type="Proteomes" id="UP000018208">
    <property type="component" value="Unassembled WGS sequence"/>
</dbReference>
<evidence type="ECO:0000256" key="1">
    <source>
        <dbReference type="SAM" id="SignalP"/>
    </source>
</evidence>
<dbReference type="InterPro" id="IPR031330">
    <property type="entry name" value="Gly_Hdrlase_35_cat"/>
</dbReference>
<dbReference type="Gene3D" id="2.60.120.260">
    <property type="entry name" value="Galactose-binding domain-like"/>
    <property type="match status" value="2"/>
</dbReference>
<reference evidence="3 4" key="1">
    <citation type="journal article" date="2014" name="PLoS Genet.">
        <title>The Genome of Spironucleus salmonicida Highlights a Fish Pathogen Adapted to Fluctuating Environments.</title>
        <authorList>
            <person name="Xu F."/>
            <person name="Jerlstrom-Hultqvist J."/>
            <person name="Einarsson E."/>
            <person name="Astvaldsson A."/>
            <person name="Svard S.G."/>
            <person name="Andersson J.O."/>
        </authorList>
    </citation>
    <scope>NUCLEOTIDE SEQUENCE</scope>
    <source>
        <strain evidence="4">ATCC 50377</strain>
    </source>
</reference>
<dbReference type="InterPro" id="IPR017853">
    <property type="entry name" value="GH"/>
</dbReference>
<accession>V6LJA7</accession>
<proteinExistence type="predicted"/>
<dbReference type="VEuPathDB" id="GiardiaDB:SS50377_21908"/>
<protein>
    <submittedName>
        <fullName evidence="3">Beta-galactosidase</fullName>
    </submittedName>
</protein>
<feature type="chain" id="PRO_5004749100" evidence="1">
    <location>
        <begin position="17"/>
        <end position="506"/>
    </location>
</feature>
<dbReference type="SUPFAM" id="SSF51445">
    <property type="entry name" value="(Trans)glycosidases"/>
    <property type="match status" value="1"/>
</dbReference>
<sequence length="506" mass="56780">MFFLLQFDFLAQPVKAAVFNPAKAPGSHIPRLLQQFKNLGLNTIFVEAQQQDFDVTAHALTVQWCRQLALKIVYRPGPFVSTFLPLGGVSGALFEGRAIQRRFDNPEFAQNAQDFIAHISAFLVENRDDIAAVQLDKNYFAQPGQAGFYEYLRMLYVRNGVYGPFIVQEDTEVEGLMGVSYIVSDASLCGESCFVGDILTGSQGTVVRKSSKTAYFNVIQDLIKSNSSFVLYGVYTGVNFKLDKQIQSPQINDFSQLIFANNKLSEDYFNLQEILGGLNSEESGEFDLQNFSSYLVNFGALRYQEFIKKGTFYNAISSESVDLKQNINKYTFRIEKNVLATLKVSQVNKNAQLYVNDTYLASFNKEIEITISSEDGIIQIVTFPAGYDNQPNSGMTGKIEFNSQEVHHITLETLDMFNYTLKESKADFWSGDGVYSSKISLQKKGFYVNLFGVKGYFLINGVMIGFSDGDKLYCPEDFVLEGVNEIIVIALENQFTLSIALLSELI</sequence>
<dbReference type="EMBL" id="AUWU02000002">
    <property type="protein sequence ID" value="KAH0576345.1"/>
    <property type="molecule type" value="Genomic_DNA"/>
</dbReference>
<evidence type="ECO:0000313" key="4">
    <source>
        <dbReference type="EMBL" id="KAH0576345.1"/>
    </source>
</evidence>
<evidence type="ECO:0000259" key="2">
    <source>
        <dbReference type="Pfam" id="PF01301"/>
    </source>
</evidence>
<evidence type="ECO:0000313" key="3">
    <source>
        <dbReference type="EMBL" id="EST44448.1"/>
    </source>
</evidence>
<keyword evidence="1" id="KW-0732">Signal</keyword>